<dbReference type="GO" id="GO:0016491">
    <property type="term" value="F:oxidoreductase activity"/>
    <property type="evidence" value="ECO:0007669"/>
    <property type="project" value="InterPro"/>
</dbReference>
<keyword evidence="7" id="KW-1185">Reference proteome</keyword>
<evidence type="ECO:0000256" key="4">
    <source>
        <dbReference type="ARBA" id="ARBA00022741"/>
    </source>
</evidence>
<protein>
    <submittedName>
        <fullName evidence="6">Nitrogenase</fullName>
    </submittedName>
</protein>
<organism evidence="6 7">
    <name type="scientific">Citrifermentans bremense</name>
    <dbReference type="NCBI Taxonomy" id="60035"/>
    <lineage>
        <taxon>Bacteria</taxon>
        <taxon>Pseudomonadati</taxon>
        <taxon>Thermodesulfobacteriota</taxon>
        <taxon>Desulfuromonadia</taxon>
        <taxon>Geobacterales</taxon>
        <taxon>Geobacteraceae</taxon>
        <taxon>Citrifermentans</taxon>
    </lineage>
</organism>
<dbReference type="GO" id="GO:0046872">
    <property type="term" value="F:metal ion binding"/>
    <property type="evidence" value="ECO:0007669"/>
    <property type="project" value="UniProtKB-KW"/>
</dbReference>
<evidence type="ECO:0000256" key="5">
    <source>
        <dbReference type="ARBA" id="ARBA00022840"/>
    </source>
</evidence>
<dbReference type="Pfam" id="PF00142">
    <property type="entry name" value="Fer4_NifH"/>
    <property type="match status" value="1"/>
</dbReference>
<dbReference type="RefSeq" id="WP_185242558.1">
    <property type="nucleotide sequence ID" value="NZ_AP023213.1"/>
</dbReference>
<keyword evidence="5" id="KW-0067">ATP-binding</keyword>
<accession>A0A6S6M056</accession>
<keyword evidence="4" id="KW-0547">Nucleotide-binding</keyword>
<comment type="similarity">
    <text evidence="2">Belongs to the NifH/BchL/ChlL family.</text>
</comment>
<dbReference type="EMBL" id="AP023213">
    <property type="protein sequence ID" value="BCG47697.1"/>
    <property type="molecule type" value="Genomic_DNA"/>
</dbReference>
<dbReference type="GO" id="GO:0005524">
    <property type="term" value="F:ATP binding"/>
    <property type="evidence" value="ECO:0007669"/>
    <property type="project" value="UniProtKB-KW"/>
</dbReference>
<dbReference type="InterPro" id="IPR027417">
    <property type="entry name" value="P-loop_NTPase"/>
</dbReference>
<dbReference type="KEGG" id="gbn:GEOBRER4_24470"/>
<sequence length="274" mass="28716">MAVEHLVIAGKSGVGKSTTAANLSAALAETGKRVLLVGYDSHWSSTSVLRGGNDLIPLPGWLGEEAPLYALGHAGALCLELGTALKSGAATENDILTHPLIAGYDPEYVLHDTAGEPAGSFKLPAGIEGLSRLLAVTSADMCALQAVNDLFAWFNTIAAAECRFGGVVANNLSGPLYEAIVSDFASQTAAVISATVPRSIMVSVSDFYSQTLLQSAPFSHVSFAYRKLARSLVRGMESRRPRPLSREALSSWAQKWGDIISELETGVVNGGLGI</sequence>
<name>A0A6S6M056_9BACT</name>
<evidence type="ECO:0000256" key="1">
    <source>
        <dbReference type="ARBA" id="ARBA00001966"/>
    </source>
</evidence>
<dbReference type="InterPro" id="IPR000392">
    <property type="entry name" value="NifH/frxC"/>
</dbReference>
<dbReference type="Proteomes" id="UP000515472">
    <property type="component" value="Chromosome"/>
</dbReference>
<keyword evidence="3" id="KW-0479">Metal-binding</keyword>
<dbReference type="PANTHER" id="PTHR42864">
    <property type="entry name" value="LIGHT-INDEPENDENT PROTOCHLOROPHYLLIDE REDUCTASE IRON-SULFUR ATP-BINDING PROTEIN"/>
    <property type="match status" value="1"/>
</dbReference>
<evidence type="ECO:0000313" key="6">
    <source>
        <dbReference type="EMBL" id="BCG47697.1"/>
    </source>
</evidence>
<evidence type="ECO:0000256" key="2">
    <source>
        <dbReference type="ARBA" id="ARBA00005504"/>
    </source>
</evidence>
<dbReference type="PANTHER" id="PTHR42864:SF2">
    <property type="entry name" value="LIGHT-INDEPENDENT PROTOCHLOROPHYLLIDE REDUCTASE IRON-SULFUR ATP-BINDING PROTEIN"/>
    <property type="match status" value="1"/>
</dbReference>
<comment type="cofactor">
    <cofactor evidence="1">
        <name>[4Fe-4S] cluster</name>
        <dbReference type="ChEBI" id="CHEBI:49883"/>
    </cofactor>
</comment>
<evidence type="ECO:0000313" key="7">
    <source>
        <dbReference type="Proteomes" id="UP000515472"/>
    </source>
</evidence>
<dbReference type="Gene3D" id="3.40.50.300">
    <property type="entry name" value="P-loop containing nucleotide triphosphate hydrolases"/>
    <property type="match status" value="1"/>
</dbReference>
<reference evidence="6 7" key="1">
    <citation type="submission" date="2020-06" db="EMBL/GenBank/DDBJ databases">
        <title>Interaction of electrochemicaly active bacteria, Geobacter bremensis R4 on different carbon anode.</title>
        <authorList>
            <person name="Meng L."/>
            <person name="Yoshida N."/>
        </authorList>
    </citation>
    <scope>NUCLEOTIDE SEQUENCE [LARGE SCALE GENOMIC DNA]</scope>
    <source>
        <strain evidence="6 7">R4</strain>
    </source>
</reference>
<evidence type="ECO:0000256" key="3">
    <source>
        <dbReference type="ARBA" id="ARBA00022723"/>
    </source>
</evidence>
<gene>
    <name evidence="6" type="ORF">GEOBRER4_n2540</name>
</gene>
<dbReference type="SUPFAM" id="SSF52540">
    <property type="entry name" value="P-loop containing nucleoside triphosphate hydrolases"/>
    <property type="match status" value="1"/>
</dbReference>
<dbReference type="PROSITE" id="PS51026">
    <property type="entry name" value="NIFH_FRXC_3"/>
    <property type="match status" value="1"/>
</dbReference>
<proteinExistence type="inferred from homology"/>
<dbReference type="AlphaFoldDB" id="A0A6S6M056"/>